<feature type="domain" description="Inosine/uridine-preferring nucleoside hydrolase" evidence="3">
    <location>
        <begin position="4"/>
        <end position="300"/>
    </location>
</feature>
<gene>
    <name evidence="4" type="primary">rihA</name>
    <name evidence="4" type="ORF">GCM10011509_09950</name>
</gene>
<dbReference type="CDD" id="cd02651">
    <property type="entry name" value="nuc_hydro_IU_UC_XIUA"/>
    <property type="match status" value="1"/>
</dbReference>
<keyword evidence="2" id="KW-0326">Glycosidase</keyword>
<evidence type="ECO:0000259" key="3">
    <source>
        <dbReference type="Pfam" id="PF01156"/>
    </source>
</evidence>
<dbReference type="SUPFAM" id="SSF53590">
    <property type="entry name" value="Nucleoside hydrolase"/>
    <property type="match status" value="1"/>
</dbReference>
<dbReference type="InterPro" id="IPR001910">
    <property type="entry name" value="Inosine/uridine_hydrolase_dom"/>
</dbReference>
<dbReference type="PANTHER" id="PTHR12304">
    <property type="entry name" value="INOSINE-URIDINE PREFERRING NUCLEOSIDE HYDROLASE"/>
    <property type="match status" value="1"/>
</dbReference>
<comment type="caution">
    <text evidence="4">The sequence shown here is derived from an EMBL/GenBank/DDBJ whole genome shotgun (WGS) entry which is preliminary data.</text>
</comment>
<dbReference type="EMBL" id="BMLB01000002">
    <property type="protein sequence ID" value="GGK63547.1"/>
    <property type="molecule type" value="Genomic_DNA"/>
</dbReference>
<name>A0ABQ2F653_9MICO</name>
<reference evidence="5" key="1">
    <citation type="journal article" date="2019" name="Int. J. Syst. Evol. Microbiol.">
        <title>The Global Catalogue of Microorganisms (GCM) 10K type strain sequencing project: providing services to taxonomists for standard genome sequencing and annotation.</title>
        <authorList>
            <consortium name="The Broad Institute Genomics Platform"/>
            <consortium name="The Broad Institute Genome Sequencing Center for Infectious Disease"/>
            <person name="Wu L."/>
            <person name="Ma J."/>
        </authorList>
    </citation>
    <scope>NUCLEOTIDE SEQUENCE [LARGE SCALE GENOMIC DNA]</scope>
    <source>
        <strain evidence="5">CGMCC 1.5362</strain>
    </source>
</reference>
<dbReference type="Pfam" id="PF01156">
    <property type="entry name" value="IU_nuc_hydro"/>
    <property type="match status" value="1"/>
</dbReference>
<dbReference type="InterPro" id="IPR036452">
    <property type="entry name" value="Ribo_hydro-like"/>
</dbReference>
<proteinExistence type="predicted"/>
<evidence type="ECO:0000256" key="2">
    <source>
        <dbReference type="ARBA" id="ARBA00023295"/>
    </source>
</evidence>
<dbReference type="GO" id="GO:0016787">
    <property type="term" value="F:hydrolase activity"/>
    <property type="evidence" value="ECO:0007669"/>
    <property type="project" value="UniProtKB-KW"/>
</dbReference>
<evidence type="ECO:0000313" key="4">
    <source>
        <dbReference type="EMBL" id="GGK63547.1"/>
    </source>
</evidence>
<evidence type="ECO:0000256" key="1">
    <source>
        <dbReference type="ARBA" id="ARBA00022801"/>
    </source>
</evidence>
<keyword evidence="5" id="KW-1185">Reference proteome</keyword>
<protein>
    <submittedName>
        <fullName evidence="4">Pyrimidine-specific ribonucleoside hydrolase RihA</fullName>
    </submittedName>
</protein>
<accession>A0ABQ2F653</accession>
<dbReference type="Gene3D" id="3.90.245.10">
    <property type="entry name" value="Ribonucleoside hydrolase-like"/>
    <property type="match status" value="1"/>
</dbReference>
<dbReference type="Proteomes" id="UP000662111">
    <property type="component" value="Unassembled WGS sequence"/>
</dbReference>
<sequence>MRPLIIDCDPGHDDALALLLAVASPTLDLRAVTTCFGNCSVQDATRNALRILTLAGATHIPVAQGASGPLTGEVALGNYVHGVSGLDGPDLPEPGMEVVAQDAVKLLADVLRNSDEKVTLAVTGPMTNVARLLQQHPELTPRIDEIIFMGGSTERGNHTPTAEFNTYADPEALDVVLQTGVPVRMIGLNLTHQALATPEVVRRMSDMQHSVGQICAGWMGFFGASYRKVWEFDAPPVHDPCTIVALIDPGAVTWREAFLAVELEGRWTRGTTVVDLHERYPDQAPNAQVATVLDRDRYWRIVLEALDKLGTAA</sequence>
<dbReference type="InterPro" id="IPR023186">
    <property type="entry name" value="IUNH"/>
</dbReference>
<dbReference type="PANTHER" id="PTHR12304:SF4">
    <property type="entry name" value="URIDINE NUCLEOSIDASE"/>
    <property type="match status" value="1"/>
</dbReference>
<organism evidence="4 5">
    <name type="scientific">Ornithinimicrobium pekingense</name>
    <dbReference type="NCBI Taxonomy" id="384677"/>
    <lineage>
        <taxon>Bacteria</taxon>
        <taxon>Bacillati</taxon>
        <taxon>Actinomycetota</taxon>
        <taxon>Actinomycetes</taxon>
        <taxon>Micrococcales</taxon>
        <taxon>Ornithinimicrobiaceae</taxon>
        <taxon>Ornithinimicrobium</taxon>
    </lineage>
</organism>
<evidence type="ECO:0000313" key="5">
    <source>
        <dbReference type="Proteomes" id="UP000662111"/>
    </source>
</evidence>
<keyword evidence="1 4" id="KW-0378">Hydrolase</keyword>